<dbReference type="Pfam" id="PF04397">
    <property type="entry name" value="LytTR"/>
    <property type="match status" value="1"/>
</dbReference>
<dbReference type="Gene3D" id="2.40.50.1020">
    <property type="entry name" value="LytTr DNA-binding domain"/>
    <property type="match status" value="1"/>
</dbReference>
<evidence type="ECO:0000313" key="4">
    <source>
        <dbReference type="EMBL" id="TCO28794.1"/>
    </source>
</evidence>
<dbReference type="SMART" id="SM00850">
    <property type="entry name" value="LytTR"/>
    <property type="match status" value="1"/>
</dbReference>
<proteinExistence type="predicted"/>
<dbReference type="PANTHER" id="PTHR37299:SF1">
    <property type="entry name" value="STAGE 0 SPORULATION PROTEIN A HOMOLOG"/>
    <property type="match status" value="1"/>
</dbReference>
<dbReference type="PROSITE" id="PS50930">
    <property type="entry name" value="HTH_LYTTR"/>
    <property type="match status" value="1"/>
</dbReference>
<dbReference type="GO" id="GO:0003677">
    <property type="term" value="F:DNA binding"/>
    <property type="evidence" value="ECO:0007669"/>
    <property type="project" value="InterPro"/>
</dbReference>
<name>A0A4R2HHT1_9SPHI</name>
<dbReference type="PANTHER" id="PTHR37299">
    <property type="entry name" value="TRANSCRIPTIONAL REGULATOR-RELATED"/>
    <property type="match status" value="1"/>
</dbReference>
<dbReference type="InterPro" id="IPR001789">
    <property type="entry name" value="Sig_transdc_resp-reg_receiver"/>
</dbReference>
<dbReference type="EMBL" id="SLWO01000002">
    <property type="protein sequence ID" value="TCO28794.1"/>
    <property type="molecule type" value="Genomic_DNA"/>
</dbReference>
<evidence type="ECO:0000259" key="2">
    <source>
        <dbReference type="PROSITE" id="PS50110"/>
    </source>
</evidence>
<dbReference type="InterPro" id="IPR046947">
    <property type="entry name" value="LytR-like"/>
</dbReference>
<dbReference type="InterPro" id="IPR007492">
    <property type="entry name" value="LytTR_DNA-bd_dom"/>
</dbReference>
<keyword evidence="1" id="KW-0597">Phosphoprotein</keyword>
<reference evidence="4 5" key="1">
    <citation type="submission" date="2019-03" db="EMBL/GenBank/DDBJ databases">
        <title>Genomic Encyclopedia of Type Strains, Phase IV (KMG-IV): sequencing the most valuable type-strain genomes for metagenomic binning, comparative biology and taxonomic classification.</title>
        <authorList>
            <person name="Goeker M."/>
        </authorList>
    </citation>
    <scope>NUCLEOTIDE SEQUENCE [LARGE SCALE GENOMIC DNA]</scope>
    <source>
        <strain evidence="4 5">DSM 103236</strain>
    </source>
</reference>
<dbReference type="PROSITE" id="PS50110">
    <property type="entry name" value="RESPONSE_REGULATORY"/>
    <property type="match status" value="1"/>
</dbReference>
<protein>
    <submittedName>
        <fullName evidence="4">LytTR family two component transcriptional regulator</fullName>
    </submittedName>
</protein>
<sequence length="292" mass="33768">MDFLIPALQNRAFTGVTLTEIKFSEPNIFFGAQYSGKLNFYYFRKFYLISMPILKCAIVDDESFAIELLSENIKLFLDLKLIKTFNDPIQALVNISKEDKIDILFLDIDMPELSGIELGQRLRDRVKYVIFTTAYSKYAIDAFRIKADDYLLKPIEKLRFIESMQSILAKECNLSSQKSRSLIFIKSNVKGKFISIKLNDITLVYVEGHKLFIVTQTQLHETSESLKNTVLKLSHDSRFLRVHNSNLINIERIVKIEGNTIEMEGNYKVPVSETYKKKLMDTLGMLDKDITE</sequence>
<evidence type="ECO:0000256" key="1">
    <source>
        <dbReference type="PROSITE-ProRule" id="PRU00169"/>
    </source>
</evidence>
<evidence type="ECO:0000313" key="5">
    <source>
        <dbReference type="Proteomes" id="UP000295684"/>
    </source>
</evidence>
<feature type="domain" description="HTH LytTR-type" evidence="3">
    <location>
        <begin position="185"/>
        <end position="285"/>
    </location>
</feature>
<organism evidence="4 5">
    <name type="scientific">Pedobacter psychrotolerans</name>
    <dbReference type="NCBI Taxonomy" id="1843235"/>
    <lineage>
        <taxon>Bacteria</taxon>
        <taxon>Pseudomonadati</taxon>
        <taxon>Bacteroidota</taxon>
        <taxon>Sphingobacteriia</taxon>
        <taxon>Sphingobacteriales</taxon>
        <taxon>Sphingobacteriaceae</taxon>
        <taxon>Pedobacter</taxon>
    </lineage>
</organism>
<dbReference type="SMART" id="SM00448">
    <property type="entry name" value="REC"/>
    <property type="match status" value="1"/>
</dbReference>
<dbReference type="SUPFAM" id="SSF52172">
    <property type="entry name" value="CheY-like"/>
    <property type="match status" value="1"/>
</dbReference>
<gene>
    <name evidence="4" type="ORF">EV200_102211</name>
</gene>
<feature type="modified residue" description="4-aspartylphosphate" evidence="1">
    <location>
        <position position="107"/>
    </location>
</feature>
<evidence type="ECO:0000259" key="3">
    <source>
        <dbReference type="PROSITE" id="PS50930"/>
    </source>
</evidence>
<dbReference type="InterPro" id="IPR011006">
    <property type="entry name" value="CheY-like_superfamily"/>
</dbReference>
<accession>A0A4R2HHT1</accession>
<dbReference type="Gene3D" id="3.40.50.2300">
    <property type="match status" value="1"/>
</dbReference>
<dbReference type="Pfam" id="PF00072">
    <property type="entry name" value="Response_reg"/>
    <property type="match status" value="1"/>
</dbReference>
<dbReference type="GO" id="GO:0000156">
    <property type="term" value="F:phosphorelay response regulator activity"/>
    <property type="evidence" value="ECO:0007669"/>
    <property type="project" value="InterPro"/>
</dbReference>
<dbReference type="AlphaFoldDB" id="A0A4R2HHT1"/>
<comment type="caution">
    <text evidence="4">The sequence shown here is derived from an EMBL/GenBank/DDBJ whole genome shotgun (WGS) entry which is preliminary data.</text>
</comment>
<feature type="domain" description="Response regulatory" evidence="2">
    <location>
        <begin position="55"/>
        <end position="168"/>
    </location>
</feature>
<dbReference type="Proteomes" id="UP000295684">
    <property type="component" value="Unassembled WGS sequence"/>
</dbReference>